<feature type="compositionally biased region" description="Polar residues" evidence="1">
    <location>
        <begin position="42"/>
        <end position="55"/>
    </location>
</feature>
<comment type="caution">
    <text evidence="3">The sequence shown here is derived from an EMBL/GenBank/DDBJ whole genome shotgun (WGS) entry which is preliminary data.</text>
</comment>
<feature type="chain" id="PRO_5045715056" evidence="2">
    <location>
        <begin position="27"/>
        <end position="110"/>
    </location>
</feature>
<name>A0ABR8A2D1_9CYAN</name>
<dbReference type="EMBL" id="JACJQH010000001">
    <property type="protein sequence ID" value="MBD2193929.1"/>
    <property type="molecule type" value="Genomic_DNA"/>
</dbReference>
<organism evidence="3 4">
    <name type="scientific">Calothrix parietina FACHB-288</name>
    <dbReference type="NCBI Taxonomy" id="2692896"/>
    <lineage>
        <taxon>Bacteria</taxon>
        <taxon>Bacillati</taxon>
        <taxon>Cyanobacteriota</taxon>
        <taxon>Cyanophyceae</taxon>
        <taxon>Nostocales</taxon>
        <taxon>Calotrichaceae</taxon>
        <taxon>Calothrix</taxon>
    </lineage>
</organism>
<evidence type="ECO:0000313" key="3">
    <source>
        <dbReference type="EMBL" id="MBD2193929.1"/>
    </source>
</evidence>
<accession>A0ABR8A2D1</accession>
<feature type="compositionally biased region" description="Low complexity" evidence="1">
    <location>
        <begin position="56"/>
        <end position="66"/>
    </location>
</feature>
<feature type="signal peptide" evidence="2">
    <location>
        <begin position="1"/>
        <end position="26"/>
    </location>
</feature>
<keyword evidence="2" id="KW-0732">Signal</keyword>
<protein>
    <submittedName>
        <fullName evidence="3">Uncharacterized protein</fullName>
    </submittedName>
</protein>
<evidence type="ECO:0000256" key="2">
    <source>
        <dbReference type="SAM" id="SignalP"/>
    </source>
</evidence>
<keyword evidence="4" id="KW-1185">Reference proteome</keyword>
<dbReference type="RefSeq" id="WP_190538306.1">
    <property type="nucleotide sequence ID" value="NZ_CAWPNO010000001.1"/>
</dbReference>
<evidence type="ECO:0000256" key="1">
    <source>
        <dbReference type="SAM" id="MobiDB-lite"/>
    </source>
</evidence>
<sequence>MSQFFYKLTPLIFTTFSAFVVIPAQAQVLVEVHNSNVNHISPISSELSTNSEKAVSNNSDSSNSTNKKADILSENSDNTTPNAAATTTATTSNPRIPISSRIFPVPTMEQ</sequence>
<feature type="compositionally biased region" description="Low complexity" evidence="1">
    <location>
        <begin position="75"/>
        <end position="94"/>
    </location>
</feature>
<evidence type="ECO:0000313" key="4">
    <source>
        <dbReference type="Proteomes" id="UP000658514"/>
    </source>
</evidence>
<feature type="region of interest" description="Disordered" evidence="1">
    <location>
        <begin position="42"/>
        <end position="110"/>
    </location>
</feature>
<dbReference type="Proteomes" id="UP000658514">
    <property type="component" value="Unassembled WGS sequence"/>
</dbReference>
<reference evidence="3 4" key="1">
    <citation type="journal article" date="2020" name="ISME J.">
        <title>Comparative genomics reveals insights into cyanobacterial evolution and habitat adaptation.</title>
        <authorList>
            <person name="Chen M.Y."/>
            <person name="Teng W.K."/>
            <person name="Zhao L."/>
            <person name="Hu C.X."/>
            <person name="Zhou Y.K."/>
            <person name="Han B.P."/>
            <person name="Song L.R."/>
            <person name="Shu W.S."/>
        </authorList>
    </citation>
    <scope>NUCLEOTIDE SEQUENCE [LARGE SCALE GENOMIC DNA]</scope>
    <source>
        <strain evidence="3 4">FACHB-288</strain>
    </source>
</reference>
<proteinExistence type="predicted"/>
<gene>
    <name evidence="3" type="ORF">H6G24_00275</name>
</gene>